<keyword evidence="2 4" id="KW-0238">DNA-binding</keyword>
<name>A0A0N9I221_9PSEU</name>
<evidence type="ECO:0000256" key="3">
    <source>
        <dbReference type="ARBA" id="ARBA00023163"/>
    </source>
</evidence>
<sequence>MRAVTARLPHTSRSDARDSRDRILDAAGAVFRTGGLDVPVREIARRAEVGPATVYRHFPTKQMLVAEAYTGHVRAWRSAVDDGLVDPDPWRGFRVAAERLCELRVRDHGFTAAVKSAYPRAMDFAAIRACSLTSAAELIRRAKDTGRLRPDVVLDDLIPMIMASDGIRARTPGARIAASRRLAALMIQAFQVPPGALPGAPA</sequence>
<evidence type="ECO:0000259" key="5">
    <source>
        <dbReference type="PROSITE" id="PS50977"/>
    </source>
</evidence>
<dbReference type="SUPFAM" id="SSF48498">
    <property type="entry name" value="Tetracyclin repressor-like, C-terminal domain"/>
    <property type="match status" value="1"/>
</dbReference>
<dbReference type="PROSITE" id="PS50977">
    <property type="entry name" value="HTH_TETR_2"/>
    <property type="match status" value="1"/>
</dbReference>
<dbReference type="PRINTS" id="PR00455">
    <property type="entry name" value="HTHTETR"/>
</dbReference>
<dbReference type="STRING" id="860235.AOZ06_24925"/>
<reference evidence="6 7" key="1">
    <citation type="submission" date="2015-07" db="EMBL/GenBank/DDBJ databases">
        <title>Genome sequencing of Kibdelosporangium phytohabitans.</title>
        <authorList>
            <person name="Qin S."/>
            <person name="Xing K."/>
        </authorList>
    </citation>
    <scope>NUCLEOTIDE SEQUENCE [LARGE SCALE GENOMIC DNA]</scope>
    <source>
        <strain evidence="6 7">KLBMP1111</strain>
    </source>
</reference>
<protein>
    <submittedName>
        <fullName evidence="6">TetR family transcriptional regulator</fullName>
    </submittedName>
</protein>
<dbReference type="OrthoDB" id="9795011at2"/>
<keyword evidence="1" id="KW-0805">Transcription regulation</keyword>
<evidence type="ECO:0000256" key="4">
    <source>
        <dbReference type="PROSITE-ProRule" id="PRU00335"/>
    </source>
</evidence>
<evidence type="ECO:0000313" key="7">
    <source>
        <dbReference type="Proteomes" id="UP000063699"/>
    </source>
</evidence>
<feature type="domain" description="HTH tetR-type" evidence="5">
    <location>
        <begin position="17"/>
        <end position="76"/>
    </location>
</feature>
<gene>
    <name evidence="6" type="ORF">AOZ06_24925</name>
</gene>
<evidence type="ECO:0000256" key="1">
    <source>
        <dbReference type="ARBA" id="ARBA00023015"/>
    </source>
</evidence>
<keyword evidence="3" id="KW-0804">Transcription</keyword>
<accession>A0A0N9I221</accession>
<dbReference type="Proteomes" id="UP000063699">
    <property type="component" value="Chromosome"/>
</dbReference>
<dbReference type="PANTHER" id="PTHR30055:SF234">
    <property type="entry name" value="HTH-TYPE TRANSCRIPTIONAL REGULATOR BETI"/>
    <property type="match status" value="1"/>
</dbReference>
<dbReference type="InterPro" id="IPR009057">
    <property type="entry name" value="Homeodomain-like_sf"/>
</dbReference>
<proteinExistence type="predicted"/>
<dbReference type="PANTHER" id="PTHR30055">
    <property type="entry name" value="HTH-TYPE TRANSCRIPTIONAL REGULATOR RUTR"/>
    <property type="match status" value="1"/>
</dbReference>
<dbReference type="KEGG" id="kphy:AOZ06_24925"/>
<evidence type="ECO:0000313" key="6">
    <source>
        <dbReference type="EMBL" id="ALG09714.1"/>
    </source>
</evidence>
<dbReference type="InterPro" id="IPR001647">
    <property type="entry name" value="HTH_TetR"/>
</dbReference>
<evidence type="ECO:0000256" key="2">
    <source>
        <dbReference type="ARBA" id="ARBA00023125"/>
    </source>
</evidence>
<dbReference type="EMBL" id="CP012752">
    <property type="protein sequence ID" value="ALG09714.1"/>
    <property type="molecule type" value="Genomic_DNA"/>
</dbReference>
<dbReference type="Pfam" id="PF00440">
    <property type="entry name" value="TetR_N"/>
    <property type="match status" value="1"/>
</dbReference>
<feature type="DNA-binding region" description="H-T-H motif" evidence="4">
    <location>
        <begin position="39"/>
        <end position="58"/>
    </location>
</feature>
<dbReference type="InterPro" id="IPR050109">
    <property type="entry name" value="HTH-type_TetR-like_transc_reg"/>
</dbReference>
<dbReference type="SUPFAM" id="SSF46689">
    <property type="entry name" value="Homeodomain-like"/>
    <property type="match status" value="1"/>
</dbReference>
<keyword evidence="7" id="KW-1185">Reference proteome</keyword>
<dbReference type="InterPro" id="IPR036271">
    <property type="entry name" value="Tet_transcr_reg_TetR-rel_C_sf"/>
</dbReference>
<dbReference type="Gene3D" id="1.10.357.10">
    <property type="entry name" value="Tetracycline Repressor, domain 2"/>
    <property type="match status" value="1"/>
</dbReference>
<dbReference type="GO" id="GO:0003700">
    <property type="term" value="F:DNA-binding transcription factor activity"/>
    <property type="evidence" value="ECO:0007669"/>
    <property type="project" value="TreeGrafter"/>
</dbReference>
<dbReference type="GO" id="GO:0000976">
    <property type="term" value="F:transcription cis-regulatory region binding"/>
    <property type="evidence" value="ECO:0007669"/>
    <property type="project" value="TreeGrafter"/>
</dbReference>
<organism evidence="6 7">
    <name type="scientific">Kibdelosporangium phytohabitans</name>
    <dbReference type="NCBI Taxonomy" id="860235"/>
    <lineage>
        <taxon>Bacteria</taxon>
        <taxon>Bacillati</taxon>
        <taxon>Actinomycetota</taxon>
        <taxon>Actinomycetes</taxon>
        <taxon>Pseudonocardiales</taxon>
        <taxon>Pseudonocardiaceae</taxon>
        <taxon>Kibdelosporangium</taxon>
    </lineage>
</organism>
<dbReference type="AlphaFoldDB" id="A0A0N9I221"/>